<sequence length="248" mass="27016">MPEPNVPELRRTQVREAVGQALEESAYYSARGVRPPAQRVDAPKVGPMVARLSDAARNELLTFDDPSGCLDQGVPERMLLHAAGCVRRTVAQIPTVRQITSPQGLARDAGLGTIQWNDGGKARVIPQIPLRLAVLDRTVALIPLDMDVFYNGMLVVRDPVVVDALVNVHEHWWATGADPTADHDPHELPTHLAPVLAALNEGLTDQTAAARLNLSSRTYTRRVGELLVLLGTTSRFQAGKLAARRGWI</sequence>
<reference evidence="1 2" key="1">
    <citation type="submission" date="2019-05" db="EMBL/GenBank/DDBJ databases">
        <title>Draft genome sequence of Actinomadura sp. 14C53.</title>
        <authorList>
            <person name="Saricaoglu S."/>
            <person name="Isik K."/>
        </authorList>
    </citation>
    <scope>NUCLEOTIDE SEQUENCE [LARGE SCALE GENOMIC DNA]</scope>
    <source>
        <strain evidence="1 2">14C53</strain>
    </source>
</reference>
<dbReference type="GO" id="GO:0003677">
    <property type="term" value="F:DNA binding"/>
    <property type="evidence" value="ECO:0007669"/>
    <property type="project" value="InterPro"/>
</dbReference>
<dbReference type="Proteomes" id="UP000309174">
    <property type="component" value="Unassembled WGS sequence"/>
</dbReference>
<evidence type="ECO:0000313" key="2">
    <source>
        <dbReference type="Proteomes" id="UP000309174"/>
    </source>
</evidence>
<dbReference type="Gene3D" id="1.10.10.10">
    <property type="entry name" value="Winged helix-like DNA-binding domain superfamily/Winged helix DNA-binding domain"/>
    <property type="match status" value="1"/>
</dbReference>
<organism evidence="1 2">
    <name type="scientific">Actinomadura soli</name>
    <dbReference type="NCBI Taxonomy" id="2508997"/>
    <lineage>
        <taxon>Bacteria</taxon>
        <taxon>Bacillati</taxon>
        <taxon>Actinomycetota</taxon>
        <taxon>Actinomycetes</taxon>
        <taxon>Streptosporangiales</taxon>
        <taxon>Thermomonosporaceae</taxon>
        <taxon>Actinomadura</taxon>
    </lineage>
</organism>
<dbReference type="GO" id="GO:0006355">
    <property type="term" value="P:regulation of DNA-templated transcription"/>
    <property type="evidence" value="ECO:0007669"/>
    <property type="project" value="InterPro"/>
</dbReference>
<proteinExistence type="predicted"/>
<keyword evidence="2" id="KW-1185">Reference proteome</keyword>
<dbReference type="InterPro" id="IPR036388">
    <property type="entry name" value="WH-like_DNA-bd_sf"/>
</dbReference>
<gene>
    <name evidence="1" type="ORF">ETD83_26640</name>
</gene>
<name>A0A5C4J5Y6_9ACTN</name>
<comment type="caution">
    <text evidence="1">The sequence shown here is derived from an EMBL/GenBank/DDBJ whole genome shotgun (WGS) entry which is preliminary data.</text>
</comment>
<dbReference type="SUPFAM" id="SSF46894">
    <property type="entry name" value="C-terminal effector domain of the bipartite response regulators"/>
    <property type="match status" value="1"/>
</dbReference>
<dbReference type="AlphaFoldDB" id="A0A5C4J5Y6"/>
<dbReference type="OrthoDB" id="3728246at2"/>
<dbReference type="InterPro" id="IPR016032">
    <property type="entry name" value="Sig_transdc_resp-reg_C-effctor"/>
</dbReference>
<dbReference type="EMBL" id="VCKW01000157">
    <property type="protein sequence ID" value="TMQ92811.1"/>
    <property type="molecule type" value="Genomic_DNA"/>
</dbReference>
<accession>A0A5C4J5Y6</accession>
<protein>
    <submittedName>
        <fullName evidence="1">Helix-turn-helix domain-containing protein</fullName>
    </submittedName>
</protein>
<evidence type="ECO:0000313" key="1">
    <source>
        <dbReference type="EMBL" id="TMQ92811.1"/>
    </source>
</evidence>